<dbReference type="GO" id="GO:0006325">
    <property type="term" value="P:chromatin organization"/>
    <property type="evidence" value="ECO:0007669"/>
    <property type="project" value="UniProtKB-KW"/>
</dbReference>
<dbReference type="GO" id="GO:0005634">
    <property type="term" value="C:nucleus"/>
    <property type="evidence" value="ECO:0007669"/>
    <property type="project" value="UniProtKB-SubCell"/>
</dbReference>
<feature type="region of interest" description="Disordered" evidence="6">
    <location>
        <begin position="91"/>
        <end position="118"/>
    </location>
</feature>
<dbReference type="AlphaFoldDB" id="A0A1B6IKS4"/>
<feature type="region of interest" description="Disordered" evidence="6">
    <location>
        <begin position="356"/>
        <end position="378"/>
    </location>
</feature>
<dbReference type="InterPro" id="IPR050690">
    <property type="entry name" value="JHDM1_Histone_Demethylase"/>
</dbReference>
<keyword evidence="4" id="KW-0223">Dioxygenase</keyword>
<gene>
    <name evidence="8" type="ORF">g.52748</name>
</gene>
<reference evidence="8" key="1">
    <citation type="submission" date="2015-11" db="EMBL/GenBank/DDBJ databases">
        <title>De novo transcriptome assembly of four potential Pierce s Disease insect vectors from Arizona vineyards.</title>
        <authorList>
            <person name="Tassone E.E."/>
        </authorList>
    </citation>
    <scope>NUCLEOTIDE SEQUENCE</scope>
</reference>
<feature type="compositionally biased region" description="Low complexity" evidence="6">
    <location>
        <begin position="524"/>
        <end position="541"/>
    </location>
</feature>
<evidence type="ECO:0000256" key="5">
    <source>
        <dbReference type="ARBA" id="ARBA00023242"/>
    </source>
</evidence>
<keyword evidence="5" id="KW-0539">Nucleus</keyword>
<evidence type="ECO:0000256" key="3">
    <source>
        <dbReference type="ARBA" id="ARBA00022853"/>
    </source>
</evidence>
<comment type="subcellular location">
    <subcellularLocation>
        <location evidence="1">Nucleus</location>
    </subcellularLocation>
</comment>
<evidence type="ECO:0000256" key="4">
    <source>
        <dbReference type="ARBA" id="ARBA00022964"/>
    </source>
</evidence>
<evidence type="ECO:0000313" key="8">
    <source>
        <dbReference type="EMBL" id="JAS87516.1"/>
    </source>
</evidence>
<organism evidence="8">
    <name type="scientific">Homalodisca liturata</name>
    <dbReference type="NCBI Taxonomy" id="320908"/>
    <lineage>
        <taxon>Eukaryota</taxon>
        <taxon>Metazoa</taxon>
        <taxon>Ecdysozoa</taxon>
        <taxon>Arthropoda</taxon>
        <taxon>Hexapoda</taxon>
        <taxon>Insecta</taxon>
        <taxon>Pterygota</taxon>
        <taxon>Neoptera</taxon>
        <taxon>Paraneoptera</taxon>
        <taxon>Hemiptera</taxon>
        <taxon>Auchenorrhyncha</taxon>
        <taxon>Membracoidea</taxon>
        <taxon>Cicadellidae</taxon>
        <taxon>Cicadellinae</taxon>
        <taxon>Proconiini</taxon>
        <taxon>Homalodisca</taxon>
    </lineage>
</organism>
<name>A0A1B6IKS4_9HEMI</name>
<sequence>KIRTPERFRFPAFETINWYAAKRLCEELKMINDEASKVPAYLLVGVKALLITLKQWSQDRDTNKSRKEEIPSIIDAPKLLKDLSKEIRHAERYLNSLNPPKPERESKRKKKKPVNKDFVDYSQPQNSILLEQMKMEPKEPIKLNLKMLNKKIQLKTEPISRPPLKLTLPKPVMYPYSTPLCENKLKQEESSEQPAQLGTENKSWIIAMDHSPHVKMKSEISGLKVKLAKKVKHPFMDVPSTSPPVHTPFDNVLETKPPQTESIYDFHDDSDYAGDDDEDCLTIDESPKKRRWSKGSGAVEQSTAGIKVKWAQANHTQIHLNNLLMNLKGIKTEDLNSVDVTSDLPKNGIDELLKASGYTRDESPRIEDLETGRTSPSTREAIAGMLSISRMYLGGGGESSSSLSSTPRSKKKKHHLPTVEEVEDMEKVHQDDDFIYPSLDLSDDEEVERTSRNGKRKVDEAWNPKARVGHVTPKTDRPCREGAKKQSVEKGLEAAAAKRAGLPSPKRPYHRKKPKLLPVAIEQPSSSSSHSAVPSPSVRPVTIDLKNRKPKKGMATAKQRLGKILKIHKMYH</sequence>
<dbReference type="GO" id="GO:0051213">
    <property type="term" value="F:dioxygenase activity"/>
    <property type="evidence" value="ECO:0007669"/>
    <property type="project" value="UniProtKB-KW"/>
</dbReference>
<feature type="region of interest" description="Disordered" evidence="6">
    <location>
        <begin position="393"/>
        <end position="557"/>
    </location>
</feature>
<protein>
    <recommendedName>
        <fullName evidence="7">Jumonji helical domain-containing protein</fullName>
    </recommendedName>
</protein>
<keyword evidence="4" id="KW-0560">Oxidoreductase</keyword>
<feature type="non-terminal residue" evidence="8">
    <location>
        <position position="1"/>
    </location>
</feature>
<evidence type="ECO:0000256" key="6">
    <source>
        <dbReference type="SAM" id="MobiDB-lite"/>
    </source>
</evidence>
<dbReference type="PANTHER" id="PTHR23123">
    <property type="entry name" value="PHD/F-BOX CONTAINING PROTEIN"/>
    <property type="match status" value="1"/>
</dbReference>
<feature type="compositionally biased region" description="Basic and acidic residues" evidence="6">
    <location>
        <begin position="448"/>
        <end position="462"/>
    </location>
</feature>
<feature type="compositionally biased region" description="Basic and acidic residues" evidence="6">
    <location>
        <begin position="356"/>
        <end position="371"/>
    </location>
</feature>
<feature type="domain" description="Jumonji helical" evidence="7">
    <location>
        <begin position="1"/>
        <end position="91"/>
    </location>
</feature>
<evidence type="ECO:0000256" key="1">
    <source>
        <dbReference type="ARBA" id="ARBA00004123"/>
    </source>
</evidence>
<dbReference type="GO" id="GO:0046872">
    <property type="term" value="F:metal ion binding"/>
    <property type="evidence" value="ECO:0007669"/>
    <property type="project" value="UniProtKB-KW"/>
</dbReference>
<accession>A0A1B6IKS4</accession>
<proteinExistence type="predicted"/>
<dbReference type="Pfam" id="PF17811">
    <property type="entry name" value="JHD"/>
    <property type="match status" value="1"/>
</dbReference>
<keyword evidence="2" id="KW-0479">Metal-binding</keyword>
<dbReference type="InterPro" id="IPR041070">
    <property type="entry name" value="JHD"/>
</dbReference>
<keyword evidence="3" id="KW-0156">Chromatin regulator</keyword>
<evidence type="ECO:0000259" key="7">
    <source>
        <dbReference type="Pfam" id="PF17811"/>
    </source>
</evidence>
<dbReference type="EMBL" id="GECU01020190">
    <property type="protein sequence ID" value="JAS87516.1"/>
    <property type="molecule type" value="Transcribed_RNA"/>
</dbReference>
<feature type="compositionally biased region" description="Basic and acidic residues" evidence="6">
    <location>
        <begin position="473"/>
        <end position="492"/>
    </location>
</feature>
<evidence type="ECO:0000256" key="2">
    <source>
        <dbReference type="ARBA" id="ARBA00022723"/>
    </source>
</evidence>
<dbReference type="Gene3D" id="1.20.58.1360">
    <property type="match status" value="1"/>
</dbReference>